<dbReference type="InterPro" id="IPR005255">
    <property type="entry name" value="PdxA_fam"/>
</dbReference>
<dbReference type="Gene3D" id="3.40.718.10">
    <property type="entry name" value="Isopropylmalate Dehydrogenase"/>
    <property type="match status" value="1"/>
</dbReference>
<comment type="subunit">
    <text evidence="3">Homodimer.</text>
</comment>
<evidence type="ECO:0000313" key="7">
    <source>
        <dbReference type="EMBL" id="HJF94549.1"/>
    </source>
</evidence>
<dbReference type="AlphaFoldDB" id="A0A921I0E7"/>
<evidence type="ECO:0000256" key="1">
    <source>
        <dbReference type="ARBA" id="ARBA00001968"/>
    </source>
</evidence>
<dbReference type="PANTHER" id="PTHR30004:SF6">
    <property type="entry name" value="D-THREONATE 4-PHOSPHATE DEHYDROGENASE"/>
    <property type="match status" value="1"/>
</dbReference>
<dbReference type="Proteomes" id="UP000769156">
    <property type="component" value="Unassembled WGS sequence"/>
</dbReference>
<protein>
    <submittedName>
        <fullName evidence="7">4-hydroxythreonine-4-phosphate dehydrogenase PdxA</fullName>
    </submittedName>
</protein>
<comment type="caution">
    <text evidence="7">The sequence shown here is derived from an EMBL/GenBank/DDBJ whole genome shotgun (WGS) entry which is preliminary data.</text>
</comment>
<sequence length="94" mass="10094">VGPISPDTLFSRGKKGEFDAILAMYHDQGHIPCKTLDLEQSVSMTLGLPFIRGSVDHGTAFDIAGKGIATNTSMVAAIETTIRYSKAMHDAEIK</sequence>
<dbReference type="PANTHER" id="PTHR30004">
    <property type="entry name" value="4-HYDROXYTHREONINE-4-PHOSPHATE DEHYDROGENASE"/>
    <property type="match status" value="1"/>
</dbReference>
<organism evidence="7 8">
    <name type="scientific">Lachnoclostridium phocaeense</name>
    <dbReference type="NCBI Taxonomy" id="1871021"/>
    <lineage>
        <taxon>Bacteria</taxon>
        <taxon>Bacillati</taxon>
        <taxon>Bacillota</taxon>
        <taxon>Clostridia</taxon>
        <taxon>Lachnospirales</taxon>
        <taxon>Lachnospiraceae</taxon>
    </lineage>
</organism>
<keyword evidence="4" id="KW-0479">Metal-binding</keyword>
<reference evidence="7" key="1">
    <citation type="journal article" date="2021" name="PeerJ">
        <title>Extensive microbial diversity within the chicken gut microbiome revealed by metagenomics and culture.</title>
        <authorList>
            <person name="Gilroy R."/>
            <person name="Ravi A."/>
            <person name="Getino M."/>
            <person name="Pursley I."/>
            <person name="Horton D.L."/>
            <person name="Alikhan N.F."/>
            <person name="Baker D."/>
            <person name="Gharbi K."/>
            <person name="Hall N."/>
            <person name="Watson M."/>
            <person name="Adriaenssens E.M."/>
            <person name="Foster-Nyarko E."/>
            <person name="Jarju S."/>
            <person name="Secka A."/>
            <person name="Antonio M."/>
            <person name="Oren A."/>
            <person name="Chaudhuri R.R."/>
            <person name="La Ragione R."/>
            <person name="Hildebrand F."/>
            <person name="Pallen M.J."/>
        </authorList>
    </citation>
    <scope>NUCLEOTIDE SEQUENCE</scope>
    <source>
        <strain evidence="7">ChiSjej5B23-16112</strain>
    </source>
</reference>
<evidence type="ECO:0000256" key="3">
    <source>
        <dbReference type="ARBA" id="ARBA00011738"/>
    </source>
</evidence>
<gene>
    <name evidence="7" type="ORF">K8V82_07135</name>
</gene>
<keyword evidence="5" id="KW-0560">Oxidoreductase</keyword>
<comment type="similarity">
    <text evidence="2">Belongs to the PdxA family. PdxA2 subfamily.</text>
</comment>
<reference evidence="7" key="2">
    <citation type="submission" date="2021-09" db="EMBL/GenBank/DDBJ databases">
        <authorList>
            <person name="Gilroy R."/>
        </authorList>
    </citation>
    <scope>NUCLEOTIDE SEQUENCE</scope>
    <source>
        <strain evidence="7">ChiSjej5B23-16112</strain>
    </source>
</reference>
<dbReference type="GO" id="GO:0046872">
    <property type="term" value="F:metal ion binding"/>
    <property type="evidence" value="ECO:0007669"/>
    <property type="project" value="UniProtKB-KW"/>
</dbReference>
<dbReference type="GO" id="GO:0051287">
    <property type="term" value="F:NAD binding"/>
    <property type="evidence" value="ECO:0007669"/>
    <property type="project" value="InterPro"/>
</dbReference>
<dbReference type="Pfam" id="PF04166">
    <property type="entry name" value="PdxA"/>
    <property type="match status" value="1"/>
</dbReference>
<evidence type="ECO:0000256" key="2">
    <source>
        <dbReference type="ARBA" id="ARBA00009464"/>
    </source>
</evidence>
<evidence type="ECO:0000256" key="5">
    <source>
        <dbReference type="ARBA" id="ARBA00023002"/>
    </source>
</evidence>
<name>A0A921I0E7_9FIRM</name>
<proteinExistence type="inferred from homology"/>
<accession>A0A921I0E7</accession>
<feature type="non-terminal residue" evidence="7">
    <location>
        <position position="1"/>
    </location>
</feature>
<evidence type="ECO:0000313" key="8">
    <source>
        <dbReference type="Proteomes" id="UP000769156"/>
    </source>
</evidence>
<keyword evidence="6" id="KW-0520">NAD</keyword>
<dbReference type="SUPFAM" id="SSF53659">
    <property type="entry name" value="Isocitrate/Isopropylmalate dehydrogenase-like"/>
    <property type="match status" value="1"/>
</dbReference>
<evidence type="ECO:0000256" key="6">
    <source>
        <dbReference type="ARBA" id="ARBA00023027"/>
    </source>
</evidence>
<dbReference type="GO" id="GO:0016491">
    <property type="term" value="F:oxidoreductase activity"/>
    <property type="evidence" value="ECO:0007669"/>
    <property type="project" value="UniProtKB-KW"/>
</dbReference>
<evidence type="ECO:0000256" key="4">
    <source>
        <dbReference type="ARBA" id="ARBA00022723"/>
    </source>
</evidence>
<comment type="cofactor">
    <cofactor evidence="1">
        <name>a divalent metal cation</name>
        <dbReference type="ChEBI" id="CHEBI:60240"/>
    </cofactor>
</comment>
<dbReference type="EMBL" id="DYVY01000112">
    <property type="protein sequence ID" value="HJF94549.1"/>
    <property type="molecule type" value="Genomic_DNA"/>
</dbReference>